<protein>
    <submittedName>
        <fullName evidence="1">Uncharacterized protein</fullName>
    </submittedName>
</protein>
<evidence type="ECO:0000313" key="1">
    <source>
        <dbReference type="EMBL" id="SFF88897.1"/>
    </source>
</evidence>
<reference evidence="1 2" key="1">
    <citation type="submission" date="2016-10" db="EMBL/GenBank/DDBJ databases">
        <authorList>
            <person name="de Groot N.N."/>
        </authorList>
    </citation>
    <scope>NUCLEOTIDE SEQUENCE [LARGE SCALE GENOMIC DNA]</scope>
    <source>
        <strain evidence="1 2">OK461</strain>
    </source>
</reference>
<organism evidence="1 2">
    <name type="scientific">Streptomyces mirabilis</name>
    <dbReference type="NCBI Taxonomy" id="68239"/>
    <lineage>
        <taxon>Bacteria</taxon>
        <taxon>Bacillati</taxon>
        <taxon>Actinomycetota</taxon>
        <taxon>Actinomycetes</taxon>
        <taxon>Kitasatosporales</taxon>
        <taxon>Streptomycetaceae</taxon>
        <taxon>Streptomyces</taxon>
    </lineage>
</organism>
<accession>A0A1I2MHA2</accession>
<evidence type="ECO:0000313" key="2">
    <source>
        <dbReference type="Proteomes" id="UP000181942"/>
    </source>
</evidence>
<dbReference type="EMBL" id="FONR01000013">
    <property type="protein sequence ID" value="SFF88897.1"/>
    <property type="molecule type" value="Genomic_DNA"/>
</dbReference>
<dbReference type="AlphaFoldDB" id="A0A1I2MHA2"/>
<gene>
    <name evidence="1" type="ORF">SAMN02787118_11355</name>
</gene>
<sequence length="68" mass="7528">MNSCMDICLNSRLNGRHTSLRKRSSFDGARGFPCRLRVRRLGPWENLGGSFVQDAGTALTTENGTVEL</sequence>
<name>A0A1I2MHA2_9ACTN</name>
<dbReference type="Proteomes" id="UP000181942">
    <property type="component" value="Unassembled WGS sequence"/>
</dbReference>
<proteinExistence type="predicted"/>